<dbReference type="Proteomes" id="UP001521150">
    <property type="component" value="Unassembled WGS sequence"/>
</dbReference>
<proteinExistence type="predicted"/>
<accession>A0ABS8ZR69</accession>
<protein>
    <recommendedName>
        <fullName evidence="3">Guanylate cyclase domain-containing protein</fullName>
    </recommendedName>
</protein>
<dbReference type="Gene3D" id="3.30.70.1230">
    <property type="entry name" value="Nucleotide cyclase"/>
    <property type="match status" value="1"/>
</dbReference>
<evidence type="ECO:0008006" key="3">
    <source>
        <dbReference type="Google" id="ProtNLM"/>
    </source>
</evidence>
<dbReference type="RefSeq" id="WP_233729821.1">
    <property type="nucleotide sequence ID" value="NZ_JAJVCN010000003.1"/>
</dbReference>
<sequence>MTALQATPPHHRVILLVDVEGSTARTNAAKAALRCALYSLIEECLIKSGIREEWRDPFIDRGDGILVLIHPVDHVPKTLLLTQVIPTLETLLCERGHSLRLRVVLHAGEVHYDMRGCFGESLDIAFRLLDSVEFKQRFRRSKAPLMLVVSEDIHRAVVRHGYDGIDPQAFVRGVYVAVAGQMCVGWVCGPAPCAAEPVTTSD</sequence>
<evidence type="ECO:0000313" key="2">
    <source>
        <dbReference type="Proteomes" id="UP001521150"/>
    </source>
</evidence>
<gene>
    <name evidence="1" type="ORF">LWC34_36670</name>
</gene>
<dbReference type="InterPro" id="IPR029787">
    <property type="entry name" value="Nucleotide_cyclase"/>
</dbReference>
<dbReference type="EMBL" id="JAJVCN010000003">
    <property type="protein sequence ID" value="MCE7008307.1"/>
    <property type="molecule type" value="Genomic_DNA"/>
</dbReference>
<name>A0ABS8ZR69_9PSEU</name>
<reference evidence="1 2" key="1">
    <citation type="submission" date="2021-12" db="EMBL/GenBank/DDBJ databases">
        <title>Genome sequence of Kibdelosporangium philippinense ATCC 49844.</title>
        <authorList>
            <person name="Fedorov E.A."/>
            <person name="Omeragic M."/>
            <person name="Shalygina K.F."/>
            <person name="Maclea K.S."/>
        </authorList>
    </citation>
    <scope>NUCLEOTIDE SEQUENCE [LARGE SCALE GENOMIC DNA]</scope>
    <source>
        <strain evidence="1 2">ATCC 49844</strain>
    </source>
</reference>
<keyword evidence="2" id="KW-1185">Reference proteome</keyword>
<evidence type="ECO:0000313" key="1">
    <source>
        <dbReference type="EMBL" id="MCE7008307.1"/>
    </source>
</evidence>
<comment type="caution">
    <text evidence="1">The sequence shown here is derived from an EMBL/GenBank/DDBJ whole genome shotgun (WGS) entry which is preliminary data.</text>
</comment>
<organism evidence="1 2">
    <name type="scientific">Kibdelosporangium philippinense</name>
    <dbReference type="NCBI Taxonomy" id="211113"/>
    <lineage>
        <taxon>Bacteria</taxon>
        <taxon>Bacillati</taxon>
        <taxon>Actinomycetota</taxon>
        <taxon>Actinomycetes</taxon>
        <taxon>Pseudonocardiales</taxon>
        <taxon>Pseudonocardiaceae</taxon>
        <taxon>Kibdelosporangium</taxon>
    </lineage>
</organism>